<dbReference type="InterPro" id="IPR006016">
    <property type="entry name" value="UspA"/>
</dbReference>
<dbReference type="InterPro" id="IPR006015">
    <property type="entry name" value="Universal_stress_UspA"/>
</dbReference>
<feature type="domain" description="UspA" evidence="1">
    <location>
        <begin position="8"/>
        <end position="147"/>
    </location>
</feature>
<dbReference type="CDD" id="cd23659">
    <property type="entry name" value="USP_At3g01520-like"/>
    <property type="match status" value="1"/>
</dbReference>
<evidence type="ECO:0000259" key="1">
    <source>
        <dbReference type="Pfam" id="PF00582"/>
    </source>
</evidence>
<organism evidence="2 3">
    <name type="scientific">Littorina saxatilis</name>
    <dbReference type="NCBI Taxonomy" id="31220"/>
    <lineage>
        <taxon>Eukaryota</taxon>
        <taxon>Metazoa</taxon>
        <taxon>Spiralia</taxon>
        <taxon>Lophotrochozoa</taxon>
        <taxon>Mollusca</taxon>
        <taxon>Gastropoda</taxon>
        <taxon>Caenogastropoda</taxon>
        <taxon>Littorinimorpha</taxon>
        <taxon>Littorinoidea</taxon>
        <taxon>Littorinidae</taxon>
        <taxon>Littorina</taxon>
    </lineage>
</organism>
<reference evidence="2 3" key="1">
    <citation type="submission" date="2024-02" db="EMBL/GenBank/DDBJ databases">
        <title>Chromosome-scale genome assembly of the rough periwinkle Littorina saxatilis.</title>
        <authorList>
            <person name="De Jode A."/>
            <person name="Faria R."/>
            <person name="Formenti G."/>
            <person name="Sims Y."/>
            <person name="Smith T.P."/>
            <person name="Tracey A."/>
            <person name="Wood J.M.D."/>
            <person name="Zagrodzka Z.B."/>
            <person name="Johannesson K."/>
            <person name="Butlin R.K."/>
            <person name="Leder E.H."/>
        </authorList>
    </citation>
    <scope>NUCLEOTIDE SEQUENCE [LARGE SCALE GENOMIC DNA]</scope>
    <source>
        <strain evidence="2">Snail1</strain>
        <tissue evidence="2">Muscle</tissue>
    </source>
</reference>
<dbReference type="PRINTS" id="PR01438">
    <property type="entry name" value="UNVRSLSTRESS"/>
</dbReference>
<dbReference type="PANTHER" id="PTHR46989:SF3">
    <property type="entry name" value="USPA DOMAIN-CONTAINING PROTEIN"/>
    <property type="match status" value="1"/>
</dbReference>
<dbReference type="Proteomes" id="UP001374579">
    <property type="component" value="Unassembled WGS sequence"/>
</dbReference>
<keyword evidence="3" id="KW-1185">Reference proteome</keyword>
<dbReference type="PANTHER" id="PTHR46989">
    <property type="entry name" value="USP DOMAIN-CONTAINING PROTEIN"/>
    <property type="match status" value="1"/>
</dbReference>
<dbReference type="EMBL" id="JBAMIC010000010">
    <property type="protein sequence ID" value="KAK7102472.1"/>
    <property type="molecule type" value="Genomic_DNA"/>
</dbReference>
<comment type="caution">
    <text evidence="2">The sequence shown here is derived from an EMBL/GenBank/DDBJ whole genome shotgun (WGS) entry which is preliminary data.</text>
</comment>
<dbReference type="Gene3D" id="3.40.50.620">
    <property type="entry name" value="HUPs"/>
    <property type="match status" value="1"/>
</dbReference>
<name>A0AAN9BBH6_9CAEN</name>
<sequence>MATSPVNRIVVIGVDNSEYSDMAFDFYATHFHKPENRVVVVNTPEFIMSPNESSTQKIEEAIMESHAKTEMIKNKFVSKMSDAGMTGEFVALEDKNPGHGIVRYADTVGASFIVTGSRGLSKFRRTLLGSVSDYILHHSHMPVLVCRHKDVKH</sequence>
<dbReference type="AlphaFoldDB" id="A0AAN9BBH6"/>
<proteinExistence type="predicted"/>
<evidence type="ECO:0000313" key="2">
    <source>
        <dbReference type="EMBL" id="KAK7102472.1"/>
    </source>
</evidence>
<dbReference type="Pfam" id="PF00582">
    <property type="entry name" value="Usp"/>
    <property type="match status" value="1"/>
</dbReference>
<protein>
    <recommendedName>
        <fullName evidence="1">UspA domain-containing protein</fullName>
    </recommendedName>
</protein>
<evidence type="ECO:0000313" key="3">
    <source>
        <dbReference type="Proteomes" id="UP001374579"/>
    </source>
</evidence>
<gene>
    <name evidence="2" type="ORF">V1264_020686</name>
</gene>
<dbReference type="SUPFAM" id="SSF52402">
    <property type="entry name" value="Adenine nucleotide alpha hydrolases-like"/>
    <property type="match status" value="1"/>
</dbReference>
<accession>A0AAN9BBH6</accession>
<dbReference type="InterPro" id="IPR014729">
    <property type="entry name" value="Rossmann-like_a/b/a_fold"/>
</dbReference>